<feature type="region of interest" description="Disordered" evidence="1">
    <location>
        <begin position="24"/>
        <end position="46"/>
    </location>
</feature>
<sequence length="72" mass="7732">MRALSLIVPFTLCVLFAAQMGGAQPVQSGFAGDRSGTDPRRRIGTEAKPATIVKHVKTPCDGRICNHASFFE</sequence>
<comment type="caution">
    <text evidence="3">The sequence shown here is derived from an EMBL/GenBank/DDBJ whole genome shotgun (WGS) entry which is preliminary data.</text>
</comment>
<keyword evidence="2" id="KW-0732">Signal</keyword>
<keyword evidence="4" id="KW-1185">Reference proteome</keyword>
<evidence type="ECO:0000313" key="4">
    <source>
        <dbReference type="Proteomes" id="UP000325008"/>
    </source>
</evidence>
<dbReference type="OrthoDB" id="10530575at2759"/>
<evidence type="ECO:0000256" key="2">
    <source>
        <dbReference type="SAM" id="SignalP"/>
    </source>
</evidence>
<evidence type="ECO:0000256" key="1">
    <source>
        <dbReference type="SAM" id="MobiDB-lite"/>
    </source>
</evidence>
<accession>A0A5C3FSL8</accession>
<dbReference type="AlphaFoldDB" id="A0A5C3FSL8"/>
<dbReference type="EMBL" id="OOIQ01000011">
    <property type="protein sequence ID" value="SPO46775.1"/>
    <property type="molecule type" value="Genomic_DNA"/>
</dbReference>
<name>A0A5C3FSL8_PSEA2</name>
<proteinExistence type="predicted"/>
<gene>
    <name evidence="3" type="ORF">PSANT_04461</name>
</gene>
<protein>
    <recommendedName>
        <fullName evidence="5">Secreted protein</fullName>
    </recommendedName>
</protein>
<feature type="compositionally biased region" description="Basic and acidic residues" evidence="1">
    <location>
        <begin position="35"/>
        <end position="45"/>
    </location>
</feature>
<feature type="signal peptide" evidence="2">
    <location>
        <begin position="1"/>
        <end position="23"/>
    </location>
</feature>
<evidence type="ECO:0008006" key="5">
    <source>
        <dbReference type="Google" id="ProtNLM"/>
    </source>
</evidence>
<organism evidence="3 4">
    <name type="scientific">Pseudozyma antarctica</name>
    <name type="common">Yeast</name>
    <name type="synonym">Candida antarctica</name>
    <dbReference type="NCBI Taxonomy" id="84753"/>
    <lineage>
        <taxon>Eukaryota</taxon>
        <taxon>Fungi</taxon>
        <taxon>Dikarya</taxon>
        <taxon>Basidiomycota</taxon>
        <taxon>Ustilaginomycotina</taxon>
        <taxon>Ustilaginomycetes</taxon>
        <taxon>Ustilaginales</taxon>
        <taxon>Ustilaginaceae</taxon>
        <taxon>Moesziomyces</taxon>
    </lineage>
</organism>
<reference evidence="3" key="1">
    <citation type="submission" date="2018-03" db="EMBL/GenBank/DDBJ databases">
        <authorList>
            <person name="Guldener U."/>
        </authorList>
    </citation>
    <scope>NUCLEOTIDE SEQUENCE [LARGE SCALE GENOMIC DNA]</scope>
    <source>
        <strain evidence="3">ATCC34888</strain>
    </source>
</reference>
<dbReference type="Proteomes" id="UP000325008">
    <property type="component" value="Unassembled WGS sequence"/>
</dbReference>
<feature type="chain" id="PRO_5022890387" description="Secreted protein" evidence="2">
    <location>
        <begin position="24"/>
        <end position="72"/>
    </location>
</feature>
<evidence type="ECO:0000313" key="3">
    <source>
        <dbReference type="EMBL" id="SPO46775.1"/>
    </source>
</evidence>